<keyword evidence="1" id="KW-0812">Transmembrane</keyword>
<keyword evidence="1" id="KW-1133">Transmembrane helix</keyword>
<keyword evidence="1" id="KW-0472">Membrane</keyword>
<protein>
    <submittedName>
        <fullName evidence="2">Luqin-type</fullName>
    </submittedName>
</protein>
<feature type="transmembrane region" description="Helical" evidence="1">
    <location>
        <begin position="20"/>
        <end position="42"/>
    </location>
</feature>
<dbReference type="EMBL" id="KT601719">
    <property type="protein sequence ID" value="ALJ99961.1"/>
    <property type="molecule type" value="mRNA"/>
</dbReference>
<dbReference type="GeneID" id="117287774"/>
<reference evidence="2" key="1">
    <citation type="submission" date="2015-08" db="EMBL/GenBank/DDBJ databases">
        <authorList>
            <person name="Babu N.S."/>
            <person name="Beckwith C.J."/>
            <person name="Beseler K.G."/>
            <person name="Brison A."/>
            <person name="Carone J.V."/>
            <person name="Caskin T.P."/>
            <person name="Diamond M."/>
            <person name="Durham M.E."/>
            <person name="Foxe J.M."/>
            <person name="Go M."/>
            <person name="Henderson B.A."/>
            <person name="Jones I.B."/>
            <person name="McGettigan J.A."/>
            <person name="Micheletti S.J."/>
            <person name="Nasrallah M.E."/>
            <person name="Ortiz D."/>
            <person name="Piller C.R."/>
            <person name="Privatt S.R."/>
            <person name="Schneider S.L."/>
            <person name="Sharp S."/>
            <person name="Smith T.C."/>
            <person name="Stanton J.D."/>
            <person name="Ullery H.E."/>
            <person name="Wilson R.J."/>
            <person name="Serrano M.G."/>
            <person name="Buck G."/>
            <person name="Lee V."/>
            <person name="Wang Y."/>
            <person name="Carvalho R."/>
            <person name="Voegtly L."/>
            <person name="Shi R."/>
            <person name="Duckworth R."/>
            <person name="Johnson A."/>
            <person name="Loviza R."/>
            <person name="Walstead R."/>
            <person name="Shah Z."/>
            <person name="Kiflezghi M."/>
            <person name="Wade K."/>
            <person name="Ball S.L."/>
            <person name="Bradley K.W."/>
            <person name="Asai D.J."/>
            <person name="Bowman C.A."/>
            <person name="Russell D.A."/>
            <person name="Pope W.H."/>
            <person name="Jacobs-Sera D."/>
            <person name="Hendrix R.W."/>
            <person name="Hatfull G.F."/>
        </authorList>
    </citation>
    <scope>NUCLEOTIDE SEQUENCE</scope>
    <source>
        <tissue evidence="2">Radial nerve</tissue>
    </source>
</reference>
<evidence type="ECO:0000313" key="2">
    <source>
        <dbReference type="EMBL" id="ALJ99961.1"/>
    </source>
</evidence>
<name>A0A0U2PG45_ASTRU</name>
<dbReference type="AlphaFoldDB" id="A0A0U2PG45"/>
<accession>A0A0U2PG45</accession>
<proteinExistence type="evidence at transcript level"/>
<dbReference type="OMA" id="MRWGKRY"/>
<dbReference type="RefSeq" id="XP_033624181.1">
    <property type="nucleotide sequence ID" value="XM_033768290.1"/>
</dbReference>
<sequence length="106" mass="11804">MTNRTAQEQCTRAGSICPSIIRFSAWLLLTILVAQVLLGTTAKAEEKTRFPKFMRWGKRYSPDYVVMDDNELKDEMKLPVFGNGEVLCKNVASGGLYRCGKVPATA</sequence>
<organism evidence="2">
    <name type="scientific">Asterias rubens</name>
    <name type="common">Common European starfish</name>
    <name type="synonym">Asterias vulgaris</name>
    <dbReference type="NCBI Taxonomy" id="7604"/>
    <lineage>
        <taxon>Eukaryota</taxon>
        <taxon>Metazoa</taxon>
        <taxon>Echinodermata</taxon>
        <taxon>Eleutherozoa</taxon>
        <taxon>Asterozoa</taxon>
        <taxon>Asteroidea</taxon>
        <taxon>Forcipulatacea</taxon>
        <taxon>Forcipulatida</taxon>
        <taxon>Asteriidae</taxon>
        <taxon>Asterias</taxon>
    </lineage>
</organism>
<evidence type="ECO:0000256" key="1">
    <source>
        <dbReference type="SAM" id="Phobius"/>
    </source>
</evidence>